<gene>
    <name evidence="2" type="ORF">GCM10011575_21570</name>
</gene>
<sequence>MVTPQPAARPRPASGRRLATTGITWAICFAWWLVCFFSEWSQAGWTFFAISGAVTVVAVVIGTVLVVRNRSAVGVLAGALAAVATIAVVDFLAYEIGSNL</sequence>
<reference evidence="2" key="2">
    <citation type="submission" date="2020-09" db="EMBL/GenBank/DDBJ databases">
        <authorList>
            <person name="Sun Q."/>
            <person name="Zhou Y."/>
        </authorList>
    </citation>
    <scope>NUCLEOTIDE SEQUENCE</scope>
    <source>
        <strain evidence="2">CGMCC 4.7306</strain>
    </source>
</reference>
<name>A0A917S9B6_9ACTN</name>
<feature type="transmembrane region" description="Helical" evidence="1">
    <location>
        <begin position="74"/>
        <end position="94"/>
    </location>
</feature>
<evidence type="ECO:0000313" key="2">
    <source>
        <dbReference type="EMBL" id="GGL62733.1"/>
    </source>
</evidence>
<dbReference type="Proteomes" id="UP000613840">
    <property type="component" value="Unassembled WGS sequence"/>
</dbReference>
<comment type="caution">
    <text evidence="2">The sequence shown here is derived from an EMBL/GenBank/DDBJ whole genome shotgun (WGS) entry which is preliminary data.</text>
</comment>
<accession>A0A917S9B6</accession>
<feature type="transmembrane region" description="Helical" evidence="1">
    <location>
        <begin position="18"/>
        <end position="39"/>
    </location>
</feature>
<evidence type="ECO:0000256" key="1">
    <source>
        <dbReference type="SAM" id="Phobius"/>
    </source>
</evidence>
<proteinExistence type="predicted"/>
<reference evidence="2" key="1">
    <citation type="journal article" date="2014" name="Int. J. Syst. Evol. Microbiol.">
        <title>Complete genome sequence of Corynebacterium casei LMG S-19264T (=DSM 44701T), isolated from a smear-ripened cheese.</title>
        <authorList>
            <consortium name="US DOE Joint Genome Institute (JGI-PGF)"/>
            <person name="Walter F."/>
            <person name="Albersmeier A."/>
            <person name="Kalinowski J."/>
            <person name="Ruckert C."/>
        </authorList>
    </citation>
    <scope>NUCLEOTIDE SEQUENCE</scope>
    <source>
        <strain evidence="2">CGMCC 4.7306</strain>
    </source>
</reference>
<keyword evidence="1" id="KW-0472">Membrane</keyword>
<organism evidence="2 3">
    <name type="scientific">Microlunatus endophyticus</name>
    <dbReference type="NCBI Taxonomy" id="1716077"/>
    <lineage>
        <taxon>Bacteria</taxon>
        <taxon>Bacillati</taxon>
        <taxon>Actinomycetota</taxon>
        <taxon>Actinomycetes</taxon>
        <taxon>Propionibacteriales</taxon>
        <taxon>Propionibacteriaceae</taxon>
        <taxon>Microlunatus</taxon>
    </lineage>
</organism>
<keyword evidence="1" id="KW-0812">Transmembrane</keyword>
<evidence type="ECO:0000313" key="3">
    <source>
        <dbReference type="Proteomes" id="UP000613840"/>
    </source>
</evidence>
<feature type="transmembrane region" description="Helical" evidence="1">
    <location>
        <begin position="45"/>
        <end position="67"/>
    </location>
</feature>
<dbReference type="EMBL" id="BMMZ01000004">
    <property type="protein sequence ID" value="GGL62733.1"/>
    <property type="molecule type" value="Genomic_DNA"/>
</dbReference>
<dbReference type="RefSeq" id="WP_188895300.1">
    <property type="nucleotide sequence ID" value="NZ_BMMZ01000004.1"/>
</dbReference>
<keyword evidence="1" id="KW-1133">Transmembrane helix</keyword>
<protein>
    <submittedName>
        <fullName evidence="2">Uncharacterized protein</fullName>
    </submittedName>
</protein>
<keyword evidence="3" id="KW-1185">Reference proteome</keyword>
<dbReference type="AlphaFoldDB" id="A0A917S9B6"/>